<dbReference type="InterPro" id="IPR050563">
    <property type="entry name" value="4-hydroxybenzoyl-CoA_TE"/>
</dbReference>
<dbReference type="SUPFAM" id="SSF54637">
    <property type="entry name" value="Thioesterase/thiol ester dehydrase-isomerase"/>
    <property type="match status" value="1"/>
</dbReference>
<evidence type="ECO:0000256" key="2">
    <source>
        <dbReference type="ARBA" id="ARBA00022801"/>
    </source>
</evidence>
<proteinExistence type="inferred from homology"/>
<dbReference type="Pfam" id="PF13279">
    <property type="entry name" value="4HBT_2"/>
    <property type="match status" value="1"/>
</dbReference>
<dbReference type="AlphaFoldDB" id="A0A1N7L147"/>
<dbReference type="GO" id="GO:0047617">
    <property type="term" value="F:fatty acyl-CoA hydrolase activity"/>
    <property type="evidence" value="ECO:0007669"/>
    <property type="project" value="TreeGrafter"/>
</dbReference>
<dbReference type="Proteomes" id="UP000185999">
    <property type="component" value="Unassembled WGS sequence"/>
</dbReference>
<dbReference type="PANTHER" id="PTHR31793">
    <property type="entry name" value="4-HYDROXYBENZOYL-COA THIOESTERASE FAMILY MEMBER"/>
    <property type="match status" value="1"/>
</dbReference>
<dbReference type="InterPro" id="IPR029069">
    <property type="entry name" value="HotDog_dom_sf"/>
</dbReference>
<organism evidence="4 5">
    <name type="scientific">Neptunomonas antarctica</name>
    <dbReference type="NCBI Taxonomy" id="619304"/>
    <lineage>
        <taxon>Bacteria</taxon>
        <taxon>Pseudomonadati</taxon>
        <taxon>Pseudomonadota</taxon>
        <taxon>Gammaproteobacteria</taxon>
        <taxon>Oceanospirillales</taxon>
        <taxon>Oceanospirillaceae</taxon>
        <taxon>Neptunomonas</taxon>
    </lineage>
</organism>
<evidence type="ECO:0000313" key="4">
    <source>
        <dbReference type="EMBL" id="SIS67370.1"/>
    </source>
</evidence>
<evidence type="ECO:0000313" key="5">
    <source>
        <dbReference type="Proteomes" id="UP000185999"/>
    </source>
</evidence>
<accession>A0A1N7L147</accession>
<evidence type="ECO:0000256" key="1">
    <source>
        <dbReference type="ARBA" id="ARBA00005953"/>
    </source>
</evidence>
<keyword evidence="5" id="KW-1185">Reference proteome</keyword>
<protein>
    <submittedName>
        <fullName evidence="4">(3S)-malyl-CoA thioesterase</fullName>
    </submittedName>
</protein>
<sequence length="176" mass="19910">MRWRSTKPPGKENNVTETNLGKNSMNEHSTQQKPAFKKRSDYPHFITIPTRWMDNDVYGHVNNVQYYSYFDTAVNRYLIDQGVLDIYHSDVIGLVVETQCNYFRSIAFPEDIIVGVAVSKLGNSSVRYEIGLFKDDGEDAAAHGHFIHVYVDRTSQRPVALPTALRAALEQISVGG</sequence>
<dbReference type="STRING" id="619304.SAMN05421760_103124"/>
<feature type="compositionally biased region" description="Polar residues" evidence="3">
    <location>
        <begin position="13"/>
        <end position="33"/>
    </location>
</feature>
<dbReference type="CDD" id="cd00586">
    <property type="entry name" value="4HBT"/>
    <property type="match status" value="1"/>
</dbReference>
<reference evidence="5" key="1">
    <citation type="submission" date="2017-01" db="EMBL/GenBank/DDBJ databases">
        <authorList>
            <person name="Varghese N."/>
            <person name="Submissions S."/>
        </authorList>
    </citation>
    <scope>NUCLEOTIDE SEQUENCE [LARGE SCALE GENOMIC DNA]</scope>
    <source>
        <strain evidence="5">DSM 22306</strain>
    </source>
</reference>
<gene>
    <name evidence="4" type="ORF">SAMN05421760_103124</name>
</gene>
<keyword evidence="2" id="KW-0378">Hydrolase</keyword>
<dbReference type="PANTHER" id="PTHR31793:SF27">
    <property type="entry name" value="NOVEL THIOESTERASE SUPERFAMILY DOMAIN AND SAPOSIN A-TYPE DOMAIN CONTAINING PROTEIN (0610012H03RIK)"/>
    <property type="match status" value="1"/>
</dbReference>
<dbReference type="EMBL" id="FTOE01000003">
    <property type="protein sequence ID" value="SIS67370.1"/>
    <property type="molecule type" value="Genomic_DNA"/>
</dbReference>
<dbReference type="Gene3D" id="3.10.129.10">
    <property type="entry name" value="Hotdog Thioesterase"/>
    <property type="match status" value="1"/>
</dbReference>
<name>A0A1N7L147_9GAMM</name>
<evidence type="ECO:0000256" key="3">
    <source>
        <dbReference type="SAM" id="MobiDB-lite"/>
    </source>
</evidence>
<comment type="similarity">
    <text evidence="1">Belongs to the 4-hydroxybenzoyl-CoA thioesterase family.</text>
</comment>
<feature type="region of interest" description="Disordered" evidence="3">
    <location>
        <begin position="1"/>
        <end position="34"/>
    </location>
</feature>